<keyword evidence="2" id="KW-1185">Reference proteome</keyword>
<sequence length="262" mass="28758">MPDPGSIDEKDLHAYVDGQLDAARSCEVEAWLAAHPDDAAMVADWRAQNDGIRALFSNYARSEPGDPELLRKPETKAVRRPRPFPLRQMAASLVLLGAGIAIGQVMPSLLGRAPLSVQQTAAALPQEARSAFLIYASDVRHPVEVGADEQEHLAAWLGKRLDHPLRIPDLSRFGYRLVGGRLVPVGGKAGAMLMYEDAGGERITVLAGRNDANRTTSFRYATEGTIETFYWIDGPVGYALSGEISRERLREIAEECYRQFEG</sequence>
<dbReference type="EMBL" id="QPIX01000001">
    <property type="protein sequence ID" value="RCW28432.1"/>
    <property type="molecule type" value="Genomic_DNA"/>
</dbReference>
<name>A0A6I7HTY8_9HYPH</name>
<protein>
    <submittedName>
        <fullName evidence="1">Anti-sigma factor RsiW</fullName>
    </submittedName>
</protein>
<proteinExistence type="predicted"/>
<comment type="caution">
    <text evidence="1">The sequence shown here is derived from an EMBL/GenBank/DDBJ whole genome shotgun (WGS) entry which is preliminary data.</text>
</comment>
<dbReference type="Proteomes" id="UP000252582">
    <property type="component" value="Unassembled WGS sequence"/>
</dbReference>
<accession>A0A6I7HTY8</accession>
<reference evidence="1 2" key="1">
    <citation type="submission" date="2018-07" db="EMBL/GenBank/DDBJ databases">
        <title>Genomic Encyclopedia of Type Strains, Phase IV (KMG-IV): sequencing the most valuable type-strain genomes for metagenomic binning, comparative biology and taxonomic classification.</title>
        <authorList>
            <person name="Goeker M."/>
        </authorList>
    </citation>
    <scope>NUCLEOTIDE SEQUENCE [LARGE SCALE GENOMIC DNA]</scope>
    <source>
        <strain evidence="1 2">DSM 25528</strain>
    </source>
</reference>
<gene>
    <name evidence="1" type="ORF">DFR48_101445</name>
</gene>
<evidence type="ECO:0000313" key="2">
    <source>
        <dbReference type="Proteomes" id="UP000252582"/>
    </source>
</evidence>
<organism evidence="1 2">
    <name type="scientific">Ciceribacter lividus</name>
    <dbReference type="NCBI Taxonomy" id="1197950"/>
    <lineage>
        <taxon>Bacteria</taxon>
        <taxon>Pseudomonadati</taxon>
        <taxon>Pseudomonadota</taxon>
        <taxon>Alphaproteobacteria</taxon>
        <taxon>Hyphomicrobiales</taxon>
        <taxon>Rhizobiaceae</taxon>
        <taxon>Ciceribacter</taxon>
    </lineage>
</organism>
<dbReference type="RefSeq" id="WP_114361506.1">
    <property type="nucleotide sequence ID" value="NZ_QPIX01000001.1"/>
</dbReference>
<evidence type="ECO:0000313" key="1">
    <source>
        <dbReference type="EMBL" id="RCW28432.1"/>
    </source>
</evidence>
<dbReference type="AlphaFoldDB" id="A0A6I7HTY8"/>